<feature type="domain" description="EngA-type G" evidence="11">
    <location>
        <begin position="6"/>
        <end position="169"/>
    </location>
</feature>
<evidence type="ECO:0000313" key="13">
    <source>
        <dbReference type="Proteomes" id="UP000236724"/>
    </source>
</evidence>
<keyword evidence="5 8" id="KW-0547">Nucleotide-binding</keyword>
<accession>A0A1H6FFS7</accession>
<evidence type="ECO:0000313" key="12">
    <source>
        <dbReference type="EMBL" id="SEH08503.1"/>
    </source>
</evidence>
<evidence type="ECO:0000256" key="10">
    <source>
        <dbReference type="RuleBase" id="RU004481"/>
    </source>
</evidence>
<dbReference type="OrthoDB" id="9805918at2"/>
<dbReference type="NCBIfam" id="TIGR03594">
    <property type="entry name" value="GTPase_EngA"/>
    <property type="match status" value="1"/>
</dbReference>
<name>A0A1H6FFS7_9GAMM</name>
<dbReference type="Pfam" id="PF14714">
    <property type="entry name" value="KH_dom-like"/>
    <property type="match status" value="1"/>
</dbReference>
<organism evidence="12 13">
    <name type="scientific">Candidatus Venteria ishoeyi</name>
    <dbReference type="NCBI Taxonomy" id="1899563"/>
    <lineage>
        <taxon>Bacteria</taxon>
        <taxon>Pseudomonadati</taxon>
        <taxon>Pseudomonadota</taxon>
        <taxon>Gammaproteobacteria</taxon>
        <taxon>Thiotrichales</taxon>
        <taxon>Thiotrichaceae</taxon>
        <taxon>Venteria</taxon>
    </lineage>
</organism>
<proteinExistence type="inferred from homology"/>
<sequence length="472" mass="52884">MSQNLPVVVIVGRPNVGKSTLFNALTRARDALVANQPGLTRDRRYGIGRVGPAKYMLVDTGGIDEDDNEITALIMQQALVAVAEADAVIFLVDGRAGLNGMDENIAKKLRAFDTPVYLAINKTEGFDPNLVSAEFHRLGFPEMKTIAAVHGHGIKTLMDKVLADFPEPVEETPESEDAEAERDRIRVAIIGRPNVGKSTLINRILGEERQLTFDAPGTTRDSIEIPFERDGQQYTLIDTAGVRRRSKVHETIEKFSVIKSLQAIEQSNVVVMLFDAREGMTVQDSTLLGYALDSGRALVLAVNKWDGLSNDQRDQVKYTLERKLHFIDFAKPRFISALHGSGVGNLFGLIRRAWFSSIRQTSTSRLNQILNDATSAHPPPLVRGRRIKLRYMHQGGKNPPLYILHGSQVESLSNAYRRYIMNTLREVLQLEGTPIKLAFKQSSNPYEGKKNTLNQRQINKKRRLMKHHKKKK</sequence>
<dbReference type="InterPro" id="IPR005225">
    <property type="entry name" value="Small_GTP-bd"/>
</dbReference>
<dbReference type="PROSITE" id="PS51712">
    <property type="entry name" value="G_ENGA"/>
    <property type="match status" value="2"/>
</dbReference>
<evidence type="ECO:0000256" key="7">
    <source>
        <dbReference type="ARBA" id="ARBA00032345"/>
    </source>
</evidence>
<dbReference type="PANTHER" id="PTHR43834">
    <property type="entry name" value="GTPASE DER"/>
    <property type="match status" value="1"/>
</dbReference>
<dbReference type="HAMAP" id="MF_00195">
    <property type="entry name" value="GTPase_Der"/>
    <property type="match status" value="1"/>
</dbReference>
<reference evidence="12 13" key="1">
    <citation type="submission" date="2016-10" db="EMBL/GenBank/DDBJ databases">
        <authorList>
            <person name="de Groot N.N."/>
        </authorList>
    </citation>
    <scope>NUCLEOTIDE SEQUENCE [LARGE SCALE GENOMIC DNA]</scope>
    <source>
        <strain evidence="12">MBHS1</strain>
    </source>
</reference>
<evidence type="ECO:0000256" key="4">
    <source>
        <dbReference type="ARBA" id="ARBA00022737"/>
    </source>
</evidence>
<dbReference type="PRINTS" id="PR00326">
    <property type="entry name" value="GTP1OBG"/>
</dbReference>
<dbReference type="GO" id="GO:0005525">
    <property type="term" value="F:GTP binding"/>
    <property type="evidence" value="ECO:0007669"/>
    <property type="project" value="UniProtKB-UniRule"/>
</dbReference>
<feature type="binding site" evidence="8">
    <location>
        <begin position="12"/>
        <end position="19"/>
    </location>
    <ligand>
        <name>GTP</name>
        <dbReference type="ChEBI" id="CHEBI:37565"/>
        <label>1</label>
    </ligand>
</feature>
<keyword evidence="6 8" id="KW-0342">GTP-binding</keyword>
<protein>
    <recommendedName>
        <fullName evidence="2 8">GTPase Der</fullName>
    </recommendedName>
    <alternativeName>
        <fullName evidence="7 8">GTP-binding protein EngA</fullName>
    </alternativeName>
</protein>
<evidence type="ECO:0000256" key="5">
    <source>
        <dbReference type="ARBA" id="ARBA00022741"/>
    </source>
</evidence>
<dbReference type="InterPro" id="IPR006073">
    <property type="entry name" value="GTP-bd"/>
</dbReference>
<dbReference type="Gene3D" id="3.40.50.300">
    <property type="entry name" value="P-loop containing nucleotide triphosphate hydrolases"/>
    <property type="match status" value="2"/>
</dbReference>
<comment type="similarity">
    <text evidence="1 8 9 10">Belongs to the TRAFAC class TrmE-Era-EngA-EngB-Septin-like GTPase superfamily. EngA (Der) GTPase family.</text>
</comment>
<dbReference type="InterPro" id="IPR031166">
    <property type="entry name" value="G_ENGA"/>
</dbReference>
<feature type="binding site" evidence="8">
    <location>
        <begin position="121"/>
        <end position="124"/>
    </location>
    <ligand>
        <name>GTP</name>
        <dbReference type="ChEBI" id="CHEBI:37565"/>
        <label>1</label>
    </ligand>
</feature>
<dbReference type="FunFam" id="3.40.50.300:FF:000040">
    <property type="entry name" value="GTPase Der"/>
    <property type="match status" value="1"/>
</dbReference>
<comment type="subunit">
    <text evidence="8">Associates with the 50S ribosomal subunit.</text>
</comment>
<dbReference type="InterPro" id="IPR032859">
    <property type="entry name" value="KH_dom-like"/>
</dbReference>
<dbReference type="SUPFAM" id="SSF52540">
    <property type="entry name" value="P-loop containing nucleoside triphosphate hydrolases"/>
    <property type="match status" value="2"/>
</dbReference>
<evidence type="ECO:0000256" key="2">
    <source>
        <dbReference type="ARBA" id="ARBA00020953"/>
    </source>
</evidence>
<dbReference type="InterPro" id="IPR016484">
    <property type="entry name" value="GTPase_Der"/>
</dbReference>
<dbReference type="PIRSF" id="PIRSF006485">
    <property type="entry name" value="GTP-binding_EngA"/>
    <property type="match status" value="1"/>
</dbReference>
<keyword evidence="13" id="KW-1185">Reference proteome</keyword>
<feature type="domain" description="EngA-type G" evidence="11">
    <location>
        <begin position="185"/>
        <end position="358"/>
    </location>
</feature>
<keyword evidence="3 8" id="KW-0690">Ribosome biogenesis</keyword>
<feature type="binding site" evidence="8">
    <location>
        <begin position="191"/>
        <end position="198"/>
    </location>
    <ligand>
        <name>GTP</name>
        <dbReference type="ChEBI" id="CHEBI:37565"/>
        <label>2</label>
    </ligand>
</feature>
<dbReference type="PANTHER" id="PTHR43834:SF6">
    <property type="entry name" value="GTPASE DER"/>
    <property type="match status" value="1"/>
</dbReference>
<dbReference type="FunFam" id="3.30.300.20:FF:000004">
    <property type="entry name" value="GTPase Der"/>
    <property type="match status" value="1"/>
</dbReference>
<keyword evidence="4 10" id="KW-0677">Repeat</keyword>
<feature type="binding site" evidence="8">
    <location>
        <begin position="59"/>
        <end position="63"/>
    </location>
    <ligand>
        <name>GTP</name>
        <dbReference type="ChEBI" id="CHEBI:37565"/>
        <label>1</label>
    </ligand>
</feature>
<dbReference type="FunFam" id="3.40.50.300:FF:000057">
    <property type="entry name" value="GTPase Der"/>
    <property type="match status" value="1"/>
</dbReference>
<evidence type="ECO:0000256" key="6">
    <source>
        <dbReference type="ARBA" id="ARBA00023134"/>
    </source>
</evidence>
<dbReference type="Proteomes" id="UP000236724">
    <property type="component" value="Unassembled WGS sequence"/>
</dbReference>
<dbReference type="InterPro" id="IPR015946">
    <property type="entry name" value="KH_dom-like_a/b"/>
</dbReference>
<dbReference type="GO" id="GO:0043022">
    <property type="term" value="F:ribosome binding"/>
    <property type="evidence" value="ECO:0007669"/>
    <property type="project" value="TreeGrafter"/>
</dbReference>
<evidence type="ECO:0000256" key="8">
    <source>
        <dbReference type="HAMAP-Rule" id="MF_00195"/>
    </source>
</evidence>
<dbReference type="CDD" id="cd01894">
    <property type="entry name" value="EngA1"/>
    <property type="match status" value="1"/>
</dbReference>
<dbReference type="AlphaFoldDB" id="A0A1H6FFS7"/>
<evidence type="ECO:0000256" key="1">
    <source>
        <dbReference type="ARBA" id="ARBA00008279"/>
    </source>
</evidence>
<gene>
    <name evidence="8 12" type="primary">der</name>
    <name evidence="12" type="ORF">MBHS_04395</name>
</gene>
<dbReference type="InterPro" id="IPR027417">
    <property type="entry name" value="P-loop_NTPase"/>
</dbReference>
<feature type="binding site" evidence="8">
    <location>
        <begin position="303"/>
        <end position="306"/>
    </location>
    <ligand>
        <name>GTP</name>
        <dbReference type="ChEBI" id="CHEBI:37565"/>
        <label>2</label>
    </ligand>
</feature>
<dbReference type="GO" id="GO:0042254">
    <property type="term" value="P:ribosome biogenesis"/>
    <property type="evidence" value="ECO:0007669"/>
    <property type="project" value="UniProtKB-KW"/>
</dbReference>
<dbReference type="NCBIfam" id="TIGR00231">
    <property type="entry name" value="small_GTP"/>
    <property type="match status" value="2"/>
</dbReference>
<dbReference type="Gene3D" id="3.30.300.20">
    <property type="match status" value="1"/>
</dbReference>
<dbReference type="RefSeq" id="WP_103922046.1">
    <property type="nucleotide sequence ID" value="NZ_FMSV02000551.1"/>
</dbReference>
<evidence type="ECO:0000256" key="3">
    <source>
        <dbReference type="ARBA" id="ARBA00022517"/>
    </source>
</evidence>
<evidence type="ECO:0000259" key="11">
    <source>
        <dbReference type="PROSITE" id="PS51712"/>
    </source>
</evidence>
<dbReference type="CDD" id="cd01895">
    <property type="entry name" value="EngA2"/>
    <property type="match status" value="1"/>
</dbReference>
<feature type="binding site" evidence="8">
    <location>
        <begin position="238"/>
        <end position="242"/>
    </location>
    <ligand>
        <name>GTP</name>
        <dbReference type="ChEBI" id="CHEBI:37565"/>
        <label>2</label>
    </ligand>
</feature>
<dbReference type="Pfam" id="PF01926">
    <property type="entry name" value="MMR_HSR1"/>
    <property type="match status" value="2"/>
</dbReference>
<dbReference type="EMBL" id="FMSV02000551">
    <property type="protein sequence ID" value="SEH08503.1"/>
    <property type="molecule type" value="Genomic_DNA"/>
</dbReference>
<evidence type="ECO:0000256" key="9">
    <source>
        <dbReference type="PROSITE-ProRule" id="PRU01049"/>
    </source>
</evidence>
<comment type="function">
    <text evidence="8 10">GTPase that plays an essential role in the late steps of ribosome biogenesis.</text>
</comment>